<keyword evidence="2" id="KW-0472">Membrane</keyword>
<name>A0A644TG56_9ZZZZ</name>
<evidence type="ECO:0000313" key="4">
    <source>
        <dbReference type="EMBL" id="MPL65840.1"/>
    </source>
</evidence>
<dbReference type="InterPro" id="IPR010982">
    <property type="entry name" value="Lambda_DNA-bd_dom_sf"/>
</dbReference>
<dbReference type="Pfam" id="PF13413">
    <property type="entry name" value="HTH_25"/>
    <property type="match status" value="1"/>
</dbReference>
<feature type="compositionally biased region" description="Polar residues" evidence="1">
    <location>
        <begin position="98"/>
        <end position="107"/>
    </location>
</feature>
<evidence type="ECO:0000256" key="2">
    <source>
        <dbReference type="SAM" id="Phobius"/>
    </source>
</evidence>
<feature type="region of interest" description="Disordered" evidence="1">
    <location>
        <begin position="94"/>
        <end position="179"/>
    </location>
</feature>
<dbReference type="CDD" id="cd00093">
    <property type="entry name" value="HTH_XRE"/>
    <property type="match status" value="1"/>
</dbReference>
<dbReference type="InterPro" id="IPR001387">
    <property type="entry name" value="Cro/C1-type_HTH"/>
</dbReference>
<dbReference type="EMBL" id="VSSQ01000030">
    <property type="protein sequence ID" value="MPL65840.1"/>
    <property type="molecule type" value="Genomic_DNA"/>
</dbReference>
<dbReference type="SUPFAM" id="SSF47413">
    <property type="entry name" value="lambda repressor-like DNA-binding domains"/>
    <property type="match status" value="1"/>
</dbReference>
<protein>
    <recommendedName>
        <fullName evidence="3">HTH cro/C1-type domain-containing protein</fullName>
    </recommendedName>
</protein>
<organism evidence="4">
    <name type="scientific">bioreactor metagenome</name>
    <dbReference type="NCBI Taxonomy" id="1076179"/>
    <lineage>
        <taxon>unclassified sequences</taxon>
        <taxon>metagenomes</taxon>
        <taxon>ecological metagenomes</taxon>
    </lineage>
</organism>
<comment type="caution">
    <text evidence="4">The sequence shown here is derived from an EMBL/GenBank/DDBJ whole genome shotgun (WGS) entry which is preliminary data.</text>
</comment>
<reference evidence="4" key="1">
    <citation type="submission" date="2019-08" db="EMBL/GenBank/DDBJ databases">
        <authorList>
            <person name="Kucharzyk K."/>
            <person name="Murdoch R.W."/>
            <person name="Higgins S."/>
            <person name="Loffler F."/>
        </authorList>
    </citation>
    <scope>NUCLEOTIDE SEQUENCE</scope>
</reference>
<feature type="domain" description="HTH cro/C1-type" evidence="3">
    <location>
        <begin position="8"/>
        <end position="68"/>
    </location>
</feature>
<dbReference type="AlphaFoldDB" id="A0A644TG56"/>
<dbReference type="InterPro" id="IPR050400">
    <property type="entry name" value="Bact_Cytoskel_RodZ"/>
</dbReference>
<gene>
    <name evidence="4" type="ORF">SDC9_11505</name>
</gene>
<feature type="transmembrane region" description="Helical" evidence="2">
    <location>
        <begin position="184"/>
        <end position="203"/>
    </location>
</feature>
<feature type="compositionally biased region" description="Basic and acidic residues" evidence="1">
    <location>
        <begin position="145"/>
        <end position="158"/>
    </location>
</feature>
<keyword evidence="2" id="KW-0812">Transmembrane</keyword>
<accession>A0A644TG56</accession>
<dbReference type="PROSITE" id="PS50943">
    <property type="entry name" value="HTH_CROC1"/>
    <property type="match status" value="1"/>
</dbReference>
<evidence type="ECO:0000259" key="3">
    <source>
        <dbReference type="PROSITE" id="PS50943"/>
    </source>
</evidence>
<dbReference type="PANTHER" id="PTHR34475:SF1">
    <property type="entry name" value="CYTOSKELETON PROTEIN RODZ"/>
    <property type="match status" value="1"/>
</dbReference>
<keyword evidence="2" id="KW-1133">Transmembrane helix</keyword>
<evidence type="ECO:0000256" key="1">
    <source>
        <dbReference type="SAM" id="MobiDB-lite"/>
    </source>
</evidence>
<dbReference type="PANTHER" id="PTHR34475">
    <property type="match status" value="1"/>
</dbReference>
<sequence>MAKIGSILQETRLSKGLTLDSIAEETNISARFLFKLENDDHTGFPGEPYIIGFIRNYAEYLGLDAEALVARYRSRDIPPEPMQIDGADNARIAPASDAKSTGTSQQAAPDEKGEESGISEKSGTPGPSRKRRRPQGAPAPQEGTELSRDTPKQTDKTEAPLPRSALSETQPSHRGPSLPPLRTIVVGSLGILIIGVAIVWIIAGGRLKGNLVDKNEGPVSTEYKVEGGDFQKRLYPGDSLLIPFAEDVYRISLGNIGEAVILETPFGTKELRLGESAELDPDADEVPDILVVVNDFQKDRPASGALLRVSFSDQVVAETEGSGEVTIPREAAVPPPGNTRDTVILRSTRGPYPFIVQVSFRGNCLFRYEADRKEWVEKYYTKGESININVTNALTLWSSNAQAVKLTVQASGGRSVDMEIGAPGEIAVKRLAWSRADSATWTLISSELD</sequence>
<dbReference type="GO" id="GO:0003677">
    <property type="term" value="F:DNA binding"/>
    <property type="evidence" value="ECO:0007669"/>
    <property type="project" value="InterPro"/>
</dbReference>
<dbReference type="Gene3D" id="1.10.260.40">
    <property type="entry name" value="lambda repressor-like DNA-binding domains"/>
    <property type="match status" value="1"/>
</dbReference>
<proteinExistence type="predicted"/>